<gene>
    <name evidence="1" type="ORF">AJ78_08074</name>
</gene>
<dbReference type="OrthoDB" id="4206614at2759"/>
<reference evidence="1 2" key="1">
    <citation type="submission" date="2015-07" db="EMBL/GenBank/DDBJ databases">
        <title>Emmonsia species relationships and genome sequence.</title>
        <authorList>
            <consortium name="The Broad Institute Genomics Platform"/>
            <person name="Cuomo C.A."/>
            <person name="Munoz J.F."/>
            <person name="Imamovic A."/>
            <person name="Priest M.E."/>
            <person name="Young S."/>
            <person name="Clay O.K."/>
            <person name="McEwen J.G."/>
        </authorList>
    </citation>
    <scope>NUCLEOTIDE SEQUENCE [LARGE SCALE GENOMIC DNA]</scope>
    <source>
        <strain evidence="1 2">UAMH 9510</strain>
    </source>
</reference>
<comment type="caution">
    <text evidence="1">The sequence shown here is derived from an EMBL/GenBank/DDBJ whole genome shotgun (WGS) entry which is preliminary data.</text>
</comment>
<proteinExistence type="predicted"/>
<dbReference type="VEuPathDB" id="FungiDB:AJ78_08074"/>
<protein>
    <submittedName>
        <fullName evidence="1">Uncharacterized protein</fullName>
    </submittedName>
</protein>
<accession>A0A1J9P2U7</accession>
<organism evidence="1 2">
    <name type="scientific">Emergomyces pasteurianus Ep9510</name>
    <dbReference type="NCBI Taxonomy" id="1447872"/>
    <lineage>
        <taxon>Eukaryota</taxon>
        <taxon>Fungi</taxon>
        <taxon>Dikarya</taxon>
        <taxon>Ascomycota</taxon>
        <taxon>Pezizomycotina</taxon>
        <taxon>Eurotiomycetes</taxon>
        <taxon>Eurotiomycetidae</taxon>
        <taxon>Onygenales</taxon>
        <taxon>Ajellomycetaceae</taxon>
        <taxon>Emergomyces</taxon>
    </lineage>
</organism>
<dbReference type="Proteomes" id="UP000182235">
    <property type="component" value="Unassembled WGS sequence"/>
</dbReference>
<keyword evidence="2" id="KW-1185">Reference proteome</keyword>
<dbReference type="AlphaFoldDB" id="A0A1J9P2U7"/>
<evidence type="ECO:0000313" key="1">
    <source>
        <dbReference type="EMBL" id="OJD11089.1"/>
    </source>
</evidence>
<sequence>MPEAFVESIRKDDTIYRDETGFDNSFRIHIDFARVEFVETLKESGTLSIFYINYYKKSQILKVFHNIRDSGLRQRLDS</sequence>
<evidence type="ECO:0000313" key="2">
    <source>
        <dbReference type="Proteomes" id="UP000182235"/>
    </source>
</evidence>
<name>A0A1J9P2U7_9EURO</name>
<dbReference type="EMBL" id="LGRN01000617">
    <property type="protein sequence ID" value="OJD11089.1"/>
    <property type="molecule type" value="Genomic_DNA"/>
</dbReference>